<evidence type="ECO:0000259" key="2">
    <source>
        <dbReference type="Pfam" id="PF00248"/>
    </source>
</evidence>
<dbReference type="Pfam" id="PF00248">
    <property type="entry name" value="Aldo_ket_red"/>
    <property type="match status" value="2"/>
</dbReference>
<feature type="domain" description="NADP-dependent oxidoreductase" evidence="2">
    <location>
        <begin position="121"/>
        <end position="305"/>
    </location>
</feature>
<dbReference type="InterPro" id="IPR050523">
    <property type="entry name" value="AKR_Detox_Biosynth"/>
</dbReference>
<dbReference type="InterPro" id="IPR023210">
    <property type="entry name" value="NADP_OxRdtase_dom"/>
</dbReference>
<dbReference type="GO" id="GO:0016491">
    <property type="term" value="F:oxidoreductase activity"/>
    <property type="evidence" value="ECO:0007669"/>
    <property type="project" value="UniProtKB-KW"/>
</dbReference>
<name>A0AAN6WJW4_9PEZI</name>
<dbReference type="PANTHER" id="PTHR43364">
    <property type="entry name" value="NADH-SPECIFIC METHYLGLYOXAL REDUCTASE-RELATED"/>
    <property type="match status" value="1"/>
</dbReference>
<evidence type="ECO:0000256" key="1">
    <source>
        <dbReference type="ARBA" id="ARBA00023002"/>
    </source>
</evidence>
<feature type="domain" description="NADP-dependent oxidoreductase" evidence="2">
    <location>
        <begin position="6"/>
        <end position="104"/>
    </location>
</feature>
<dbReference type="EMBL" id="MU864568">
    <property type="protein sequence ID" value="KAK4183191.1"/>
    <property type="molecule type" value="Genomic_DNA"/>
</dbReference>
<gene>
    <name evidence="3" type="ORF">QBC35DRAFT_456521</name>
</gene>
<keyword evidence="4" id="KW-1185">Reference proteome</keyword>
<dbReference type="Gene3D" id="3.20.20.100">
    <property type="entry name" value="NADP-dependent oxidoreductase domain"/>
    <property type="match status" value="1"/>
</dbReference>
<dbReference type="Proteomes" id="UP001302126">
    <property type="component" value="Unassembled WGS sequence"/>
</dbReference>
<dbReference type="InterPro" id="IPR036812">
    <property type="entry name" value="NAD(P)_OxRdtase_dom_sf"/>
</dbReference>
<protein>
    <submittedName>
        <fullName evidence="3">NADP-dependent oxidoreductase domain-containing protein</fullName>
    </submittedName>
</protein>
<dbReference type="AlphaFoldDB" id="A0AAN6WJW4"/>
<dbReference type="PANTHER" id="PTHR43364:SF4">
    <property type="entry name" value="NAD(P)-LINKED OXIDOREDUCTASE SUPERFAMILY PROTEIN"/>
    <property type="match status" value="1"/>
</dbReference>
<proteinExistence type="predicted"/>
<comment type="caution">
    <text evidence="3">The sequence shown here is derived from an EMBL/GenBank/DDBJ whole genome shotgun (WGS) entry which is preliminary data.</text>
</comment>
<evidence type="ECO:0000313" key="3">
    <source>
        <dbReference type="EMBL" id="KAK4183191.1"/>
    </source>
</evidence>
<sequence>MSKVQVIFGGARVNPGRGFDNAGALQEIFPTLGFYGVHQIDTARVYGQSERILGKAKAPSRFLIDTTMPGGLQPGSLARVREQLETSLSEMQTVKVNTMLCGHVNPNITWMGANRVHKQHQVNVCYIHAPDRGFPVENALWSLNQCRKADLFSRINGYVMPEVYEGNYNVFARQQEEELIPRLRRLGISFYAYSPISGSFLAKSVSQILGGKSGRFVPGSDYWNMYVNHTNVAALKDWGDIAAEDLYSSAELAYRWTLFNSALKGEHGDRMIIGSHGVPQLVQTLQWLQRGPLDSVTCEKIDRLWDTIKNEVQAPLDVAHG</sequence>
<evidence type="ECO:0000313" key="4">
    <source>
        <dbReference type="Proteomes" id="UP001302126"/>
    </source>
</evidence>
<reference evidence="3" key="1">
    <citation type="journal article" date="2023" name="Mol. Phylogenet. Evol.">
        <title>Genome-scale phylogeny and comparative genomics of the fungal order Sordariales.</title>
        <authorList>
            <person name="Hensen N."/>
            <person name="Bonometti L."/>
            <person name="Westerberg I."/>
            <person name="Brannstrom I.O."/>
            <person name="Guillou S."/>
            <person name="Cros-Aarteil S."/>
            <person name="Calhoun S."/>
            <person name="Haridas S."/>
            <person name="Kuo A."/>
            <person name="Mondo S."/>
            <person name="Pangilinan J."/>
            <person name="Riley R."/>
            <person name="LaButti K."/>
            <person name="Andreopoulos B."/>
            <person name="Lipzen A."/>
            <person name="Chen C."/>
            <person name="Yan M."/>
            <person name="Daum C."/>
            <person name="Ng V."/>
            <person name="Clum A."/>
            <person name="Steindorff A."/>
            <person name="Ohm R.A."/>
            <person name="Martin F."/>
            <person name="Silar P."/>
            <person name="Natvig D.O."/>
            <person name="Lalanne C."/>
            <person name="Gautier V."/>
            <person name="Ament-Velasquez S.L."/>
            <person name="Kruys A."/>
            <person name="Hutchinson M.I."/>
            <person name="Powell A.J."/>
            <person name="Barry K."/>
            <person name="Miller A.N."/>
            <person name="Grigoriev I.V."/>
            <person name="Debuchy R."/>
            <person name="Gladieux P."/>
            <person name="Hiltunen Thoren M."/>
            <person name="Johannesson H."/>
        </authorList>
    </citation>
    <scope>NUCLEOTIDE SEQUENCE</scope>
    <source>
        <strain evidence="3">PSN309</strain>
    </source>
</reference>
<reference evidence="3" key="2">
    <citation type="submission" date="2023-05" db="EMBL/GenBank/DDBJ databases">
        <authorList>
            <consortium name="Lawrence Berkeley National Laboratory"/>
            <person name="Steindorff A."/>
            <person name="Hensen N."/>
            <person name="Bonometti L."/>
            <person name="Westerberg I."/>
            <person name="Brannstrom I.O."/>
            <person name="Guillou S."/>
            <person name="Cros-Aarteil S."/>
            <person name="Calhoun S."/>
            <person name="Haridas S."/>
            <person name="Kuo A."/>
            <person name="Mondo S."/>
            <person name="Pangilinan J."/>
            <person name="Riley R."/>
            <person name="Labutti K."/>
            <person name="Andreopoulos B."/>
            <person name="Lipzen A."/>
            <person name="Chen C."/>
            <person name="Yanf M."/>
            <person name="Daum C."/>
            <person name="Ng V."/>
            <person name="Clum A."/>
            <person name="Ohm R."/>
            <person name="Martin F."/>
            <person name="Silar P."/>
            <person name="Natvig D."/>
            <person name="Lalanne C."/>
            <person name="Gautier V."/>
            <person name="Ament-Velasquez S.L."/>
            <person name="Kruys A."/>
            <person name="Hutchinson M.I."/>
            <person name="Powell A.J."/>
            <person name="Barry K."/>
            <person name="Miller A.N."/>
            <person name="Grigoriev I.V."/>
            <person name="Debuchy R."/>
            <person name="Gladieux P."/>
            <person name="Thoren M.H."/>
            <person name="Johannesson H."/>
        </authorList>
    </citation>
    <scope>NUCLEOTIDE SEQUENCE</scope>
    <source>
        <strain evidence="3">PSN309</strain>
    </source>
</reference>
<accession>A0AAN6WJW4</accession>
<dbReference type="SUPFAM" id="SSF51430">
    <property type="entry name" value="NAD(P)-linked oxidoreductase"/>
    <property type="match status" value="1"/>
</dbReference>
<keyword evidence="1" id="KW-0560">Oxidoreductase</keyword>
<organism evidence="3 4">
    <name type="scientific">Podospora australis</name>
    <dbReference type="NCBI Taxonomy" id="1536484"/>
    <lineage>
        <taxon>Eukaryota</taxon>
        <taxon>Fungi</taxon>
        <taxon>Dikarya</taxon>
        <taxon>Ascomycota</taxon>
        <taxon>Pezizomycotina</taxon>
        <taxon>Sordariomycetes</taxon>
        <taxon>Sordariomycetidae</taxon>
        <taxon>Sordariales</taxon>
        <taxon>Podosporaceae</taxon>
        <taxon>Podospora</taxon>
    </lineage>
</organism>